<keyword evidence="3" id="KW-1185">Reference proteome</keyword>
<feature type="signal peptide" evidence="1">
    <location>
        <begin position="1"/>
        <end position="18"/>
    </location>
</feature>
<organism evidence="2 3">
    <name type="scientific">Daldinia eschscholtzii</name>
    <dbReference type="NCBI Taxonomy" id="292717"/>
    <lineage>
        <taxon>Eukaryota</taxon>
        <taxon>Fungi</taxon>
        <taxon>Dikarya</taxon>
        <taxon>Ascomycota</taxon>
        <taxon>Pezizomycotina</taxon>
        <taxon>Sordariomycetes</taxon>
        <taxon>Xylariomycetidae</taxon>
        <taxon>Xylariales</taxon>
        <taxon>Hypoxylaceae</taxon>
        <taxon>Daldinia</taxon>
    </lineage>
</organism>
<evidence type="ECO:0000256" key="1">
    <source>
        <dbReference type="SAM" id="SignalP"/>
    </source>
</evidence>
<evidence type="ECO:0000313" key="2">
    <source>
        <dbReference type="EMBL" id="KAK6952105.1"/>
    </source>
</evidence>
<proteinExistence type="predicted"/>
<name>A0AAX6MHM0_9PEZI</name>
<gene>
    <name evidence="2" type="ORF">Daesc_006636</name>
</gene>
<dbReference type="Proteomes" id="UP001369815">
    <property type="component" value="Unassembled WGS sequence"/>
</dbReference>
<protein>
    <submittedName>
        <fullName evidence="2">Uncharacterized protein</fullName>
    </submittedName>
</protein>
<dbReference type="AlphaFoldDB" id="A0AAX6MHM0"/>
<comment type="caution">
    <text evidence="2">The sequence shown here is derived from an EMBL/GenBank/DDBJ whole genome shotgun (WGS) entry which is preliminary data.</text>
</comment>
<evidence type="ECO:0000313" key="3">
    <source>
        <dbReference type="Proteomes" id="UP001369815"/>
    </source>
</evidence>
<accession>A0AAX6MHM0</accession>
<dbReference type="EMBL" id="JBANMG010000006">
    <property type="protein sequence ID" value="KAK6952105.1"/>
    <property type="molecule type" value="Genomic_DNA"/>
</dbReference>
<reference evidence="2 3" key="1">
    <citation type="journal article" date="2024" name="Front Chem Biol">
        <title>Unveiling the potential of Daldinia eschscholtzii MFLUCC 19-0629 through bioactivity and bioinformatics studies for enhanced sustainable agriculture production.</title>
        <authorList>
            <person name="Brooks S."/>
            <person name="Weaver J.A."/>
            <person name="Klomchit A."/>
            <person name="Alharthi S.A."/>
            <person name="Onlamun T."/>
            <person name="Nurani R."/>
            <person name="Vong T.K."/>
            <person name="Alberti F."/>
            <person name="Greco C."/>
        </authorList>
    </citation>
    <scope>NUCLEOTIDE SEQUENCE [LARGE SCALE GENOMIC DNA]</scope>
    <source>
        <strain evidence="2">MFLUCC 19-0629</strain>
    </source>
</reference>
<feature type="chain" id="PRO_5043769292" evidence="1">
    <location>
        <begin position="19"/>
        <end position="195"/>
    </location>
</feature>
<keyword evidence="1" id="KW-0732">Signal</keyword>
<sequence>MWNFKFFALTGLFALGNSLPQYQPSGGDLKPWEVTSLSTFSPSGRPGNSPLAHLWATITNPNSIPAGPGASFEPSTANCIVEWTWYVDEPYGRTVDCTTGGNQTVLSDSTSKWTIEILEADSDHPSPTEDFDVKFTLTTNLTTNGEDYYKVFAGTQHFAIGENMRGTCGGSGVTLTPMTTIVLLEPNGGKYTGAS</sequence>